<organism evidence="1 2">
    <name type="scientific">Kutzneria chonburiensis</name>
    <dbReference type="NCBI Taxonomy" id="1483604"/>
    <lineage>
        <taxon>Bacteria</taxon>
        <taxon>Bacillati</taxon>
        <taxon>Actinomycetota</taxon>
        <taxon>Actinomycetes</taxon>
        <taxon>Pseudonocardiales</taxon>
        <taxon>Pseudonocardiaceae</taxon>
        <taxon>Kutzneria</taxon>
    </lineage>
</organism>
<accession>A0ABV6ML35</accession>
<evidence type="ECO:0000313" key="2">
    <source>
        <dbReference type="Proteomes" id="UP001589810"/>
    </source>
</evidence>
<sequence length="179" mass="19710">MNVEVASKRRRSAFPADVVVVDVTSRGPEPWVRLSPFYPHGGIPVPLSPGEVGTSVEGIWQALKVFADNDVDASKLAVTRMTGLKRTVRRFGPVLGHRGGLRGSGLLDYETARRRIYLPAYRWMLDNCVQDELAALRAIAAAKPLVLLDYTTNGDVANLVTPLSHAALVARYLTDRWDE</sequence>
<name>A0ABV6ML35_9PSEU</name>
<protein>
    <submittedName>
        <fullName evidence="1">DUF6939 family protein</fullName>
    </submittedName>
</protein>
<dbReference type="Proteomes" id="UP001589810">
    <property type="component" value="Unassembled WGS sequence"/>
</dbReference>
<gene>
    <name evidence="1" type="ORF">ACFFH7_05920</name>
</gene>
<comment type="caution">
    <text evidence="1">The sequence shown here is derived from an EMBL/GenBank/DDBJ whole genome shotgun (WGS) entry which is preliminary data.</text>
</comment>
<reference evidence="1 2" key="1">
    <citation type="submission" date="2024-09" db="EMBL/GenBank/DDBJ databases">
        <authorList>
            <person name="Sun Q."/>
            <person name="Mori K."/>
        </authorList>
    </citation>
    <scope>NUCLEOTIDE SEQUENCE [LARGE SCALE GENOMIC DNA]</scope>
    <source>
        <strain evidence="1 2">TBRC 1432</strain>
    </source>
</reference>
<dbReference type="InterPro" id="IPR054219">
    <property type="entry name" value="DUF6939"/>
</dbReference>
<keyword evidence="2" id="KW-1185">Reference proteome</keyword>
<dbReference type="Pfam" id="PF22075">
    <property type="entry name" value="DUF6939"/>
    <property type="match status" value="1"/>
</dbReference>
<evidence type="ECO:0000313" key="1">
    <source>
        <dbReference type="EMBL" id="MFC0541008.1"/>
    </source>
</evidence>
<dbReference type="EMBL" id="JBHLUD010000001">
    <property type="protein sequence ID" value="MFC0541008.1"/>
    <property type="molecule type" value="Genomic_DNA"/>
</dbReference>
<dbReference type="RefSeq" id="WP_273939840.1">
    <property type="nucleotide sequence ID" value="NZ_CP097263.1"/>
</dbReference>
<proteinExistence type="predicted"/>